<dbReference type="Proteomes" id="UP000265618">
    <property type="component" value="Unassembled WGS sequence"/>
</dbReference>
<protein>
    <submittedName>
        <fullName evidence="2">Uncharacterized protein</fullName>
    </submittedName>
</protein>
<evidence type="ECO:0000256" key="1">
    <source>
        <dbReference type="SAM" id="MobiDB-lite"/>
    </source>
</evidence>
<sequence>MDDDREPRDDVHEDSANDRPRRLHVAGVPRIVWPAEDGTLDTEQFRREQRRIQQSVFDRFVRGLAVHLGDDLGKAARKANGNRGFSSHLRVEAHGIRWGGDELDCIIVDQGFDVARNQTPHSLVPCPKMIMGDLKKVLRQMVEEASFERDRFPLHGRLDFKIEFELDAPDAWSVVDGWMCPVCSRTVMEETCVCGMEAPRGGSLERRARRPDEEALDTRESGYVAGEGMWNLDPNAEE</sequence>
<evidence type="ECO:0000313" key="2">
    <source>
        <dbReference type="EMBL" id="GCA62948.1"/>
    </source>
</evidence>
<accession>A0A391NUP5</accession>
<reference evidence="2 3" key="1">
    <citation type="journal article" date="2018" name="PLoS ONE">
        <title>The draft genome of Kipferlia bialata reveals reductive genome evolution in fornicate parasites.</title>
        <authorList>
            <person name="Tanifuji G."/>
            <person name="Takabayashi S."/>
            <person name="Kume K."/>
            <person name="Takagi M."/>
            <person name="Nakayama T."/>
            <person name="Kamikawa R."/>
            <person name="Inagaki Y."/>
            <person name="Hashimoto T."/>
        </authorList>
    </citation>
    <scope>NUCLEOTIDE SEQUENCE [LARGE SCALE GENOMIC DNA]</scope>
    <source>
        <strain evidence="2">NY0173</strain>
    </source>
</reference>
<name>A0A391NUP5_9EUKA</name>
<dbReference type="AlphaFoldDB" id="A0A391NUP5"/>
<keyword evidence="3" id="KW-1185">Reference proteome</keyword>
<comment type="caution">
    <text evidence="2">The sequence shown here is derived from an EMBL/GenBank/DDBJ whole genome shotgun (WGS) entry which is preliminary data.</text>
</comment>
<organism evidence="2 3">
    <name type="scientific">Kipferlia bialata</name>
    <dbReference type="NCBI Taxonomy" id="797122"/>
    <lineage>
        <taxon>Eukaryota</taxon>
        <taxon>Metamonada</taxon>
        <taxon>Carpediemonas-like organisms</taxon>
        <taxon>Kipferlia</taxon>
    </lineage>
</organism>
<feature type="region of interest" description="Disordered" evidence="1">
    <location>
        <begin position="1"/>
        <end position="20"/>
    </location>
</feature>
<gene>
    <name evidence="2" type="ORF">KIPB_006818</name>
</gene>
<proteinExistence type="predicted"/>
<evidence type="ECO:0000313" key="3">
    <source>
        <dbReference type="Proteomes" id="UP000265618"/>
    </source>
</evidence>
<dbReference type="EMBL" id="BDIP01001810">
    <property type="protein sequence ID" value="GCA62948.1"/>
    <property type="molecule type" value="Genomic_DNA"/>
</dbReference>